<comment type="caution">
    <text evidence="1">The sequence shown here is derived from an EMBL/GenBank/DDBJ whole genome shotgun (WGS) entry which is preliminary data.</text>
</comment>
<dbReference type="Proteomes" id="UP000318571">
    <property type="component" value="Chromosome 11"/>
</dbReference>
<protein>
    <submittedName>
        <fullName evidence="1">Uncharacterized protein</fullName>
    </submittedName>
</protein>
<reference evidence="1 2" key="1">
    <citation type="journal article" date="2018" name="Nat. Ecol. Evol.">
        <title>Genomic signatures of mitonuclear coevolution across populations of Tigriopus californicus.</title>
        <authorList>
            <person name="Barreto F.S."/>
            <person name="Watson E.T."/>
            <person name="Lima T.G."/>
            <person name="Willett C.S."/>
            <person name="Edmands S."/>
            <person name="Li W."/>
            <person name="Burton R.S."/>
        </authorList>
    </citation>
    <scope>NUCLEOTIDE SEQUENCE [LARGE SCALE GENOMIC DNA]</scope>
    <source>
        <strain evidence="1 2">San Diego</strain>
    </source>
</reference>
<evidence type="ECO:0000313" key="1">
    <source>
        <dbReference type="EMBL" id="TRY78648.1"/>
    </source>
</evidence>
<dbReference type="AlphaFoldDB" id="A0A553PLU1"/>
<accession>A0A553PLU1</accession>
<dbReference type="EMBL" id="VCGU01000003">
    <property type="protein sequence ID" value="TRY78648.1"/>
    <property type="molecule type" value="Genomic_DNA"/>
</dbReference>
<evidence type="ECO:0000313" key="2">
    <source>
        <dbReference type="Proteomes" id="UP000318571"/>
    </source>
</evidence>
<name>A0A553PLU1_TIGCA</name>
<gene>
    <name evidence="1" type="ORF">TCAL_06610</name>
</gene>
<keyword evidence="2" id="KW-1185">Reference proteome</keyword>
<proteinExistence type="predicted"/>
<sequence>MVPGKKDIAEAGSRNHRQYQHEHNGAFQPDHFGVSTHQDGCSNGGPLDLSMWQVWFTNALLSTIFEVEVNPSLPQALCQAQSLSFPIHYGFDRRPSRFQAPQSCSKYFQRCQSHPKSPRDDIPLRL</sequence>
<organism evidence="1 2">
    <name type="scientific">Tigriopus californicus</name>
    <name type="common">Marine copepod</name>
    <dbReference type="NCBI Taxonomy" id="6832"/>
    <lineage>
        <taxon>Eukaryota</taxon>
        <taxon>Metazoa</taxon>
        <taxon>Ecdysozoa</taxon>
        <taxon>Arthropoda</taxon>
        <taxon>Crustacea</taxon>
        <taxon>Multicrustacea</taxon>
        <taxon>Hexanauplia</taxon>
        <taxon>Copepoda</taxon>
        <taxon>Harpacticoida</taxon>
        <taxon>Harpacticidae</taxon>
        <taxon>Tigriopus</taxon>
    </lineage>
</organism>